<accession>A0A158BFX9</accession>
<dbReference type="STRING" id="1777137.AWB76_04073"/>
<dbReference type="Proteomes" id="UP000054624">
    <property type="component" value="Unassembled WGS sequence"/>
</dbReference>
<evidence type="ECO:0000313" key="2">
    <source>
        <dbReference type="Proteomes" id="UP000054624"/>
    </source>
</evidence>
<proteinExistence type="predicted"/>
<evidence type="ECO:0000313" key="1">
    <source>
        <dbReference type="EMBL" id="SAK68237.1"/>
    </source>
</evidence>
<keyword evidence="2" id="KW-1185">Reference proteome</keyword>
<dbReference type="AlphaFoldDB" id="A0A158BFX9"/>
<dbReference type="RefSeq" id="WP_279616428.1">
    <property type="nucleotide sequence ID" value="NZ_FCOI02000013.1"/>
</dbReference>
<dbReference type="EMBL" id="FCOI02000013">
    <property type="protein sequence ID" value="SAK68237.1"/>
    <property type="molecule type" value="Genomic_DNA"/>
</dbReference>
<gene>
    <name evidence="1" type="ORF">AWB76_04073</name>
</gene>
<organism evidence="1 2">
    <name type="scientific">Caballeronia temeraria</name>
    <dbReference type="NCBI Taxonomy" id="1777137"/>
    <lineage>
        <taxon>Bacteria</taxon>
        <taxon>Pseudomonadati</taxon>
        <taxon>Pseudomonadota</taxon>
        <taxon>Betaproteobacteria</taxon>
        <taxon>Burkholderiales</taxon>
        <taxon>Burkholderiaceae</taxon>
        <taxon>Caballeronia</taxon>
    </lineage>
</organism>
<sequence length="41" mass="4389">MNAKALLKAYLAYLAFNAVTKIVVRPVATSLNVPLITTIVS</sequence>
<reference evidence="2" key="1">
    <citation type="submission" date="2016-01" db="EMBL/GenBank/DDBJ databases">
        <authorList>
            <person name="Peeters Charlotte."/>
        </authorList>
    </citation>
    <scope>NUCLEOTIDE SEQUENCE [LARGE SCALE GENOMIC DNA]</scope>
</reference>
<name>A0A158BFX9_9BURK</name>
<protein>
    <submittedName>
        <fullName evidence="1">Uncharacterized protein</fullName>
    </submittedName>
</protein>